<dbReference type="Pfam" id="PF01915">
    <property type="entry name" value="Glyco_hydro_3_C"/>
    <property type="match status" value="1"/>
</dbReference>
<comment type="function">
    <text evidence="13">Xylan 1,4-beta-xylosidase involved in the hydrolysis of xylan, a major structural heterogeneous polysaccharide found in plant biomass representing the second most abundant polysaccharide in the biosphere, after cellulose.</text>
</comment>
<keyword evidence="6 19" id="KW-0732">Signal</keyword>
<dbReference type="Pfam" id="PF00933">
    <property type="entry name" value="Glyco_hydro_3"/>
    <property type="match status" value="1"/>
</dbReference>
<dbReference type="Gene3D" id="3.20.20.300">
    <property type="entry name" value="Glycoside hydrolase, family 3, N-terminal domain"/>
    <property type="match status" value="1"/>
</dbReference>
<keyword evidence="8" id="KW-0325">Glycoprotein</keyword>
<accession>A0A395NVC4</accession>
<evidence type="ECO:0000256" key="19">
    <source>
        <dbReference type="SAM" id="SignalP"/>
    </source>
</evidence>
<evidence type="ECO:0000256" key="6">
    <source>
        <dbReference type="ARBA" id="ARBA00022729"/>
    </source>
</evidence>
<evidence type="ECO:0000256" key="7">
    <source>
        <dbReference type="ARBA" id="ARBA00022801"/>
    </source>
</evidence>
<gene>
    <name evidence="21" type="ORF">TARUN_2178</name>
</gene>
<keyword evidence="11" id="KW-0624">Polysaccharide degradation</keyword>
<keyword evidence="22" id="KW-1185">Reference proteome</keyword>
<evidence type="ECO:0000256" key="11">
    <source>
        <dbReference type="ARBA" id="ARBA00023326"/>
    </source>
</evidence>
<evidence type="ECO:0000256" key="16">
    <source>
        <dbReference type="ARBA" id="ARBA00041545"/>
    </source>
</evidence>
<evidence type="ECO:0000259" key="20">
    <source>
        <dbReference type="SMART" id="SM01217"/>
    </source>
</evidence>
<dbReference type="InterPro" id="IPR013783">
    <property type="entry name" value="Ig-like_fold"/>
</dbReference>
<dbReference type="InterPro" id="IPR026891">
    <property type="entry name" value="Fn3-like"/>
</dbReference>
<evidence type="ECO:0000313" key="21">
    <source>
        <dbReference type="EMBL" id="RFU80060.1"/>
    </source>
</evidence>
<evidence type="ECO:0000256" key="8">
    <source>
        <dbReference type="ARBA" id="ARBA00023180"/>
    </source>
</evidence>
<feature type="domain" description="Fibronectin type III-like" evidence="20">
    <location>
        <begin position="695"/>
        <end position="766"/>
    </location>
</feature>
<dbReference type="EMBL" id="PXOA01000127">
    <property type="protein sequence ID" value="RFU80060.1"/>
    <property type="molecule type" value="Genomic_DNA"/>
</dbReference>
<dbReference type="FunFam" id="3.40.50.1700:FF:000007">
    <property type="entry name" value="Exo-1,4-beta-xylosidase xlnD"/>
    <property type="match status" value="1"/>
</dbReference>
<comment type="subcellular location">
    <subcellularLocation>
        <location evidence="1">Secreted</location>
    </subcellularLocation>
</comment>
<dbReference type="Pfam" id="PF14310">
    <property type="entry name" value="Fn3-like"/>
    <property type="match status" value="1"/>
</dbReference>
<keyword evidence="9" id="KW-0119">Carbohydrate metabolism</keyword>
<organism evidence="21 22">
    <name type="scientific">Trichoderma arundinaceum</name>
    <dbReference type="NCBI Taxonomy" id="490622"/>
    <lineage>
        <taxon>Eukaryota</taxon>
        <taxon>Fungi</taxon>
        <taxon>Dikarya</taxon>
        <taxon>Ascomycota</taxon>
        <taxon>Pezizomycotina</taxon>
        <taxon>Sordariomycetes</taxon>
        <taxon>Hypocreomycetidae</taxon>
        <taxon>Hypocreales</taxon>
        <taxon>Hypocreaceae</taxon>
        <taxon>Trichoderma</taxon>
    </lineage>
</organism>
<keyword evidence="4" id="KW-0964">Secreted</keyword>
<keyword evidence="7 21" id="KW-0378">Hydrolase</keyword>
<dbReference type="SUPFAM" id="SSF51445">
    <property type="entry name" value="(Trans)glycosidases"/>
    <property type="match status" value="1"/>
</dbReference>
<dbReference type="SUPFAM" id="SSF52279">
    <property type="entry name" value="Beta-D-glucan exohydrolase, C-terminal domain"/>
    <property type="match status" value="1"/>
</dbReference>
<dbReference type="GO" id="GO:0031222">
    <property type="term" value="P:arabinan catabolic process"/>
    <property type="evidence" value="ECO:0007669"/>
    <property type="project" value="TreeGrafter"/>
</dbReference>
<dbReference type="InterPro" id="IPR017853">
    <property type="entry name" value="GH"/>
</dbReference>
<comment type="catalytic activity">
    <reaction evidence="12">
        <text>Hydrolysis of (1-&gt;4)-beta-D-xylans, to remove successive D-xylose residues from the non-reducing termini.</text>
        <dbReference type="EC" id="3.2.1.37"/>
    </reaction>
</comment>
<dbReference type="InterPro" id="IPR002772">
    <property type="entry name" value="Glyco_hydro_3_C"/>
</dbReference>
<name>A0A395NVC4_TRIAR</name>
<dbReference type="InterPro" id="IPR001764">
    <property type="entry name" value="Glyco_hydro_3_N"/>
</dbReference>
<dbReference type="PANTHER" id="PTHR42721">
    <property type="entry name" value="SUGAR HYDROLASE-RELATED"/>
    <property type="match status" value="1"/>
</dbReference>
<dbReference type="AlphaFoldDB" id="A0A395NVC4"/>
<comment type="caution">
    <text evidence="21">The sequence shown here is derived from an EMBL/GenBank/DDBJ whole genome shotgun (WGS) entry which is preliminary data.</text>
</comment>
<dbReference type="InterPro" id="IPR036962">
    <property type="entry name" value="Glyco_hydro_3_N_sf"/>
</dbReference>
<proteinExistence type="inferred from homology"/>
<evidence type="ECO:0000256" key="5">
    <source>
        <dbReference type="ARBA" id="ARBA00022651"/>
    </source>
</evidence>
<evidence type="ECO:0000256" key="14">
    <source>
        <dbReference type="ARBA" id="ARBA00026107"/>
    </source>
</evidence>
<evidence type="ECO:0000256" key="17">
    <source>
        <dbReference type="ARBA" id="ARBA00041684"/>
    </source>
</evidence>
<dbReference type="EC" id="3.2.1.37" evidence="14"/>
<dbReference type="InterPro" id="IPR044993">
    <property type="entry name" value="BXL"/>
</dbReference>
<keyword evidence="5" id="KW-0858">Xylan degradation</keyword>
<comment type="similarity">
    <text evidence="3">Belongs to the glycosyl hydrolase 3 family.</text>
</comment>
<comment type="pathway">
    <text evidence="2">Glycan degradation; xylan degradation.</text>
</comment>
<dbReference type="InterPro" id="IPR036881">
    <property type="entry name" value="Glyco_hydro_3_C_sf"/>
</dbReference>
<dbReference type="Gene3D" id="3.40.50.1700">
    <property type="entry name" value="Glycoside hydrolase family 3 C-terminal domain"/>
    <property type="match status" value="1"/>
</dbReference>
<dbReference type="UniPathway" id="UPA00114"/>
<feature type="chain" id="PRO_5017403573" description="xylan 1,4-beta-xylosidase" evidence="19">
    <location>
        <begin position="22"/>
        <end position="796"/>
    </location>
</feature>
<protein>
    <recommendedName>
        <fullName evidence="14">xylan 1,4-beta-xylosidase</fullName>
        <ecNumber evidence="14">3.2.1.37</ecNumber>
    </recommendedName>
    <alternativeName>
        <fullName evidence="17">1,4-beta-D-xylan xylohydrolase xlnD</fullName>
    </alternativeName>
    <alternativeName>
        <fullName evidence="18">Beta-xylosidase A</fullName>
    </alternativeName>
    <alternativeName>
        <fullName evidence="16">Beta-xylosidase xlnD</fullName>
    </alternativeName>
    <alternativeName>
        <fullName evidence="15">Xylobiase xlnD</fullName>
    </alternativeName>
</protein>
<evidence type="ECO:0000256" key="1">
    <source>
        <dbReference type="ARBA" id="ARBA00004613"/>
    </source>
</evidence>
<dbReference type="OrthoDB" id="47059at2759"/>
<feature type="signal peptide" evidence="19">
    <location>
        <begin position="1"/>
        <end position="21"/>
    </location>
</feature>
<dbReference type="STRING" id="490622.A0A395NVC4"/>
<dbReference type="SMART" id="SM01217">
    <property type="entry name" value="Fn3_like"/>
    <property type="match status" value="1"/>
</dbReference>
<evidence type="ECO:0000313" key="22">
    <source>
        <dbReference type="Proteomes" id="UP000266272"/>
    </source>
</evidence>
<dbReference type="GO" id="GO:0005576">
    <property type="term" value="C:extracellular region"/>
    <property type="evidence" value="ECO:0007669"/>
    <property type="project" value="UniProtKB-SubCell"/>
</dbReference>
<evidence type="ECO:0000256" key="9">
    <source>
        <dbReference type="ARBA" id="ARBA00023277"/>
    </source>
</evidence>
<dbReference type="GO" id="GO:0009044">
    <property type="term" value="F:xylan 1,4-beta-xylosidase activity"/>
    <property type="evidence" value="ECO:0007669"/>
    <property type="project" value="UniProtKB-EC"/>
</dbReference>
<dbReference type="GO" id="GO:0045493">
    <property type="term" value="P:xylan catabolic process"/>
    <property type="evidence" value="ECO:0007669"/>
    <property type="project" value="UniProtKB-UniPathway"/>
</dbReference>
<dbReference type="PANTHER" id="PTHR42721:SF13">
    <property type="entry name" value="EXO-1,4-BETA-XYLOSIDASE XLND"/>
    <property type="match status" value="1"/>
</dbReference>
<evidence type="ECO:0000256" key="2">
    <source>
        <dbReference type="ARBA" id="ARBA00004851"/>
    </source>
</evidence>
<evidence type="ECO:0000256" key="10">
    <source>
        <dbReference type="ARBA" id="ARBA00023295"/>
    </source>
</evidence>
<evidence type="ECO:0000256" key="12">
    <source>
        <dbReference type="ARBA" id="ARBA00024574"/>
    </source>
</evidence>
<evidence type="ECO:0000256" key="18">
    <source>
        <dbReference type="ARBA" id="ARBA00042744"/>
    </source>
</evidence>
<evidence type="ECO:0000256" key="13">
    <source>
        <dbReference type="ARBA" id="ARBA00025331"/>
    </source>
</evidence>
<evidence type="ECO:0000256" key="15">
    <source>
        <dbReference type="ARBA" id="ARBA00041508"/>
    </source>
</evidence>
<reference evidence="21 22" key="1">
    <citation type="journal article" date="2018" name="PLoS Pathog.">
        <title>Evolution of structural diversity of trichothecenes, a family of toxins produced by plant pathogenic and entomopathogenic fungi.</title>
        <authorList>
            <person name="Proctor R.H."/>
            <person name="McCormick S.P."/>
            <person name="Kim H.S."/>
            <person name="Cardoza R.E."/>
            <person name="Stanley A.M."/>
            <person name="Lindo L."/>
            <person name="Kelly A."/>
            <person name="Brown D.W."/>
            <person name="Lee T."/>
            <person name="Vaughan M.M."/>
            <person name="Alexander N.J."/>
            <person name="Busman M."/>
            <person name="Gutierrez S."/>
        </authorList>
    </citation>
    <scope>NUCLEOTIDE SEQUENCE [LARGE SCALE GENOMIC DNA]</scope>
    <source>
        <strain evidence="21 22">IBT 40837</strain>
    </source>
</reference>
<keyword evidence="10" id="KW-0326">Glycosidase</keyword>
<dbReference type="GO" id="GO:0046556">
    <property type="term" value="F:alpha-L-arabinofuranosidase activity"/>
    <property type="evidence" value="ECO:0007669"/>
    <property type="project" value="TreeGrafter"/>
</dbReference>
<dbReference type="Gene3D" id="2.60.40.10">
    <property type="entry name" value="Immunoglobulins"/>
    <property type="match status" value="1"/>
</dbReference>
<dbReference type="Proteomes" id="UP000266272">
    <property type="component" value="Unassembled WGS sequence"/>
</dbReference>
<evidence type="ECO:0000256" key="3">
    <source>
        <dbReference type="ARBA" id="ARBA00005336"/>
    </source>
</evidence>
<sequence>MVTNAALIAALTALLPSTALAQNNQTYANYSAQGQPDLFPQTLATLELSFPDCEHGPLKNNLVCDTTAGYVERAQALISLFTLEELILNTQNSGPGVPRLGLPNYQVWNEALHGLDRANFAKKGGQFEWATSFPMPILSMAALNRTLIHQIADIISTQARAFNNIGRYGLDVYAPNINGFRSPLWGRGQETPGEDAFFLTSAYTYEYITGLQGGVDPEHLKIAATAKHFAGYDLENWNNQSRLGFDAIITQQDLSEYYTPQFLAASRYAKSRSFMCAYNSVNGVPSCANSFFLQTLLRESWGFPEWGYVSSDCDAVYNVWNPHDYASNQSSAAASSLRAGTDIDCGQTYPWHLNESFVAGEVSRGEIERSVTRLYANLVRLGYFDKKNQYRSLGWKDVVKTDAWNISYEAAVEGIVLLKNDGTLPLSKKVRSIALIGPWANATTQMQGNYFGPAPYLISPLEGAKKAGYHVNFELGTEIASTSTAGFAKAIAAAKKSDAIVFVGGIDNTVEQEGADRTDIAWPGNQLELIKQLSQVGKPLVVLQMGGGQVDSSSIKSNKKVNSLVWGGYPGQSGGIALFDILSGKRAPAGRLVSTQYPAEYVHQFPQNDMNLRPDGKSNPGQTYIWYTGKPVYQFGDGLFYTTFKESLSSHSKSLKFNASQILAAPHPGYTYSELVPITTFTASIQNTGKTASPYSALLFVRTSNAGPAPYPNKWLVGFDRLATIKPGHSSTLSIPIPIGAISRVDSHGNRIVYPGKYELALNTDESIKVEFEIVGEEVTLENWPLEQQQIQDATP</sequence>
<evidence type="ECO:0000256" key="4">
    <source>
        <dbReference type="ARBA" id="ARBA00022525"/>
    </source>
</evidence>